<keyword evidence="8" id="KW-0862">Zinc</keyword>
<name>A0A8C8D7A4_ONCTS</name>
<dbReference type="InterPro" id="IPR016177">
    <property type="entry name" value="DNA-bd_dom_sf"/>
</dbReference>
<dbReference type="Pfam" id="PF05033">
    <property type="entry name" value="Pre-SET"/>
    <property type="match status" value="1"/>
</dbReference>
<reference evidence="15" key="1">
    <citation type="submission" date="2025-08" db="UniProtKB">
        <authorList>
            <consortium name="Ensembl"/>
        </authorList>
    </citation>
    <scope>IDENTIFICATION</scope>
</reference>
<keyword evidence="4" id="KW-0808">Transferase</keyword>
<dbReference type="GO" id="GO:0003677">
    <property type="term" value="F:DNA binding"/>
    <property type="evidence" value="ECO:0007669"/>
    <property type="project" value="InterPro"/>
</dbReference>
<feature type="region of interest" description="Disordered" evidence="13">
    <location>
        <begin position="711"/>
        <end position="733"/>
    </location>
</feature>
<evidence type="ECO:0000256" key="1">
    <source>
        <dbReference type="ARBA" id="ARBA00004123"/>
    </source>
</evidence>
<keyword evidence="6" id="KW-0479">Metal-binding</keyword>
<dbReference type="GO" id="GO:0005634">
    <property type="term" value="C:nucleus"/>
    <property type="evidence" value="ECO:0007669"/>
    <property type="project" value="UniProtKB-SubCell"/>
</dbReference>
<dbReference type="Pfam" id="PF18359">
    <property type="entry name" value="Tudor_5"/>
    <property type="match status" value="1"/>
</dbReference>
<evidence type="ECO:0000256" key="3">
    <source>
        <dbReference type="ARBA" id="ARBA00022603"/>
    </source>
</evidence>
<dbReference type="SUPFAM" id="SSF63748">
    <property type="entry name" value="Tudor/PWWP/MBT"/>
    <property type="match status" value="1"/>
</dbReference>
<dbReference type="InterPro" id="IPR007728">
    <property type="entry name" value="Pre-SET_dom"/>
</dbReference>
<dbReference type="InterPro" id="IPR001739">
    <property type="entry name" value="Methyl_CpG_DNA-bd"/>
</dbReference>
<dbReference type="SUPFAM" id="SSF54171">
    <property type="entry name" value="DNA-binding domain"/>
    <property type="match status" value="1"/>
</dbReference>
<keyword evidence="3" id="KW-0489">Methyltransferase</keyword>
<dbReference type="Gene3D" id="2.170.270.10">
    <property type="entry name" value="SET domain"/>
    <property type="match status" value="1"/>
</dbReference>
<keyword evidence="9" id="KW-0156">Chromatin regulator</keyword>
<evidence type="ECO:0000313" key="15">
    <source>
        <dbReference type="Ensembl" id="ENSOTSP00005021302.1"/>
    </source>
</evidence>
<evidence type="ECO:0000313" key="16">
    <source>
        <dbReference type="Proteomes" id="UP000694402"/>
    </source>
</evidence>
<evidence type="ECO:0000256" key="13">
    <source>
        <dbReference type="SAM" id="MobiDB-lite"/>
    </source>
</evidence>
<dbReference type="InterPro" id="IPR041291">
    <property type="entry name" value="TUDOR_5"/>
</dbReference>
<evidence type="ECO:0000256" key="11">
    <source>
        <dbReference type="ARBA" id="ARBA00023163"/>
    </source>
</evidence>
<protein>
    <recommendedName>
        <fullName evidence="14">Pre-SET domain-containing protein</fullName>
    </recommendedName>
</protein>
<feature type="compositionally biased region" description="Basic and acidic residues" evidence="13">
    <location>
        <begin position="711"/>
        <end position="720"/>
    </location>
</feature>
<evidence type="ECO:0000256" key="9">
    <source>
        <dbReference type="ARBA" id="ARBA00022853"/>
    </source>
</evidence>
<dbReference type="SUPFAM" id="SSF82199">
    <property type="entry name" value="SET domain"/>
    <property type="match status" value="1"/>
</dbReference>
<accession>A0A8C8D7A4</accession>
<keyword evidence="11" id="KW-0804">Transcription</keyword>
<dbReference type="GO" id="GO:0008270">
    <property type="term" value="F:zinc ion binding"/>
    <property type="evidence" value="ECO:0007669"/>
    <property type="project" value="InterPro"/>
</dbReference>
<dbReference type="CDD" id="cd01395">
    <property type="entry name" value="HMT_MBD"/>
    <property type="match status" value="1"/>
</dbReference>
<dbReference type="InterPro" id="IPR046341">
    <property type="entry name" value="SET_dom_sf"/>
</dbReference>
<feature type="domain" description="Pre-SET" evidence="14">
    <location>
        <begin position="580"/>
        <end position="653"/>
    </location>
</feature>
<evidence type="ECO:0000256" key="2">
    <source>
        <dbReference type="ARBA" id="ARBA00022491"/>
    </source>
</evidence>
<keyword evidence="12" id="KW-0539">Nucleus</keyword>
<evidence type="ECO:0000256" key="4">
    <source>
        <dbReference type="ARBA" id="ARBA00022679"/>
    </source>
</evidence>
<evidence type="ECO:0000256" key="10">
    <source>
        <dbReference type="ARBA" id="ARBA00023015"/>
    </source>
</evidence>
<keyword evidence="16" id="KW-1185">Reference proteome</keyword>
<keyword evidence="10" id="KW-0805">Transcription regulation</keyword>
<dbReference type="SMART" id="SM00468">
    <property type="entry name" value="PreSET"/>
    <property type="match status" value="1"/>
</dbReference>
<evidence type="ECO:0000259" key="14">
    <source>
        <dbReference type="PROSITE" id="PS50867"/>
    </source>
</evidence>
<dbReference type="InterPro" id="IPR047232">
    <property type="entry name" value="SETDB1/2-like_MBD"/>
</dbReference>
<dbReference type="InterPro" id="IPR041292">
    <property type="entry name" value="Tudor_4"/>
</dbReference>
<evidence type="ECO:0000256" key="12">
    <source>
        <dbReference type="ARBA" id="ARBA00023242"/>
    </source>
</evidence>
<dbReference type="Proteomes" id="UP000694402">
    <property type="component" value="Unassembled WGS sequence"/>
</dbReference>
<dbReference type="SMART" id="SM00391">
    <property type="entry name" value="MBD"/>
    <property type="match status" value="1"/>
</dbReference>
<dbReference type="PROSITE" id="PS50867">
    <property type="entry name" value="PRE_SET"/>
    <property type="match status" value="1"/>
</dbReference>
<dbReference type="InterPro" id="IPR051516">
    <property type="entry name" value="SETDB_methyltransferase"/>
</dbReference>
<dbReference type="Pfam" id="PF18300">
    <property type="entry name" value="DUF5604"/>
    <property type="match status" value="1"/>
</dbReference>
<dbReference type="GO" id="GO:0010629">
    <property type="term" value="P:negative regulation of gene expression"/>
    <property type="evidence" value="ECO:0007669"/>
    <property type="project" value="TreeGrafter"/>
</dbReference>
<evidence type="ECO:0000256" key="7">
    <source>
        <dbReference type="ARBA" id="ARBA00022737"/>
    </source>
</evidence>
<dbReference type="GO" id="GO:0032259">
    <property type="term" value="P:methylation"/>
    <property type="evidence" value="ECO:0007669"/>
    <property type="project" value="UniProtKB-KW"/>
</dbReference>
<proteinExistence type="predicted"/>
<feature type="region of interest" description="Disordered" evidence="13">
    <location>
        <begin position="1"/>
        <end position="21"/>
    </location>
</feature>
<evidence type="ECO:0000256" key="8">
    <source>
        <dbReference type="ARBA" id="ARBA00022833"/>
    </source>
</evidence>
<keyword evidence="7" id="KW-0677">Repeat</keyword>
<keyword evidence="5" id="KW-0949">S-adenosyl-L-methionine</keyword>
<dbReference type="AlphaFoldDB" id="A0A8C8D7A4"/>
<evidence type="ECO:0000256" key="5">
    <source>
        <dbReference type="ARBA" id="ARBA00022691"/>
    </source>
</evidence>
<sequence>SWYHLEPNITSSNGISITPPPGQAYRETSVVECETVMKALYSKLGMEYRDTDSEDEGVGQQSIIEIDDGDADRNDNTMATDGGKGLREMLFQWEQRGWDVILNLNTKSGSTVPLKQQEARKGDFVSQAPTHAPNPATQPPPGLTEEEIKTDMKVLARRRTKTWHSGRITEIKPSENGSRYKVDFSEKGRSMLSGHHIAFDQTASLERLYVGVRVVAKFKDAEQSWFYSGILAELPNRKNRMRFLVFFDDGTPSYVGLPDLHIVCRPLPEVWEDIEDEANREFIKDYIKVYPNPPMAQYRPGQPINVEFEGIQRRTEVEQIDCSLLCVVFKDDEHKEWVYRGSLRLEHMANMKKRVEEAKDKPTVTRPNSGKCLSYLLFTLLSTFPPSFILPQLCHLLPGHVRRPFGQDRTTDKESSVITAKGSVTFTPHRCCPACLNCIRSKVEAKHRGRNPLLIPLLCEFRRMKGRHRVNNKTYFHIFYRSPCGLSLSNMTAVQDYLQQTRCDFLFLDMFCLDPFVSVTTTHQPRPYKINIPDLTLGRENQPLSCINELNSIRPLSVIYNKQRVAASGVSINTSSDFLMGCDCTDGCRDRSACSCHQLTIQATALLPAGPEDVNAGYTHKRLEKRLSTGIYECNALCRCDPRVCSNRVVQHGLQLRLQLFMTVGKSWGIRCLDDIAKGTFICTYTGDLSTDGNMYMVNLNHIEGAESKEGYESEARCSDNESGTTSPLWRGATSPAGMPKYYRRVRGNSIYGTNMEGN</sequence>
<dbReference type="InterPro" id="IPR040880">
    <property type="entry name" value="DUF5604"/>
</dbReference>
<reference evidence="15" key="2">
    <citation type="submission" date="2025-09" db="UniProtKB">
        <authorList>
            <consortium name="Ensembl"/>
        </authorList>
    </citation>
    <scope>IDENTIFICATION</scope>
</reference>
<dbReference type="Ensembl" id="ENSOTST00005023137.2">
    <property type="protein sequence ID" value="ENSOTSP00005021302.1"/>
    <property type="gene ID" value="ENSOTSG00005010266.2"/>
</dbReference>
<dbReference type="GO" id="GO:0046974">
    <property type="term" value="F:histone H3K9 methyltransferase activity"/>
    <property type="evidence" value="ECO:0007669"/>
    <property type="project" value="TreeGrafter"/>
</dbReference>
<dbReference type="Pfam" id="PF01429">
    <property type="entry name" value="MBD"/>
    <property type="match status" value="1"/>
</dbReference>
<dbReference type="Pfam" id="PF18358">
    <property type="entry name" value="Tudor_4"/>
    <property type="match status" value="1"/>
</dbReference>
<organism evidence="15 16">
    <name type="scientific">Oncorhynchus tshawytscha</name>
    <name type="common">Chinook salmon</name>
    <name type="synonym">Salmo tshawytscha</name>
    <dbReference type="NCBI Taxonomy" id="74940"/>
    <lineage>
        <taxon>Eukaryota</taxon>
        <taxon>Metazoa</taxon>
        <taxon>Chordata</taxon>
        <taxon>Craniata</taxon>
        <taxon>Vertebrata</taxon>
        <taxon>Euteleostomi</taxon>
        <taxon>Actinopterygii</taxon>
        <taxon>Neopterygii</taxon>
        <taxon>Teleostei</taxon>
        <taxon>Protacanthopterygii</taxon>
        <taxon>Salmoniformes</taxon>
        <taxon>Salmonidae</taxon>
        <taxon>Salmoninae</taxon>
        <taxon>Oncorhynchus</taxon>
    </lineage>
</organism>
<comment type="subcellular location">
    <subcellularLocation>
        <location evidence="1">Nucleus</location>
    </subcellularLocation>
</comment>
<gene>
    <name evidence="15" type="primary">LOC112266649</name>
</gene>
<dbReference type="GeneTree" id="ENSGT00940000157471"/>
<dbReference type="Gene3D" id="2.30.30.140">
    <property type="match status" value="3"/>
</dbReference>
<dbReference type="PANTHER" id="PTHR46024">
    <property type="entry name" value="HISTONE-LYSINE N-METHYLTRANSFERASE EGGLESS"/>
    <property type="match status" value="1"/>
</dbReference>
<keyword evidence="2" id="KW-0678">Repressor</keyword>
<dbReference type="PANTHER" id="PTHR46024:SF2">
    <property type="entry name" value="HISTONE-LYSINE N-METHYLTRANSFERASE SETDB1"/>
    <property type="match status" value="1"/>
</dbReference>
<feature type="region of interest" description="Disordered" evidence="13">
    <location>
        <begin position="112"/>
        <end position="145"/>
    </location>
</feature>
<dbReference type="GO" id="GO:0070828">
    <property type="term" value="P:heterochromatin organization"/>
    <property type="evidence" value="ECO:0007669"/>
    <property type="project" value="TreeGrafter"/>
</dbReference>
<evidence type="ECO:0000256" key="6">
    <source>
        <dbReference type="ARBA" id="ARBA00022723"/>
    </source>
</evidence>